<reference evidence="1 2" key="1">
    <citation type="submission" date="2016-11" db="EMBL/GenBank/DDBJ databases">
        <authorList>
            <person name="Jaros S."/>
            <person name="Januszkiewicz K."/>
            <person name="Wedrychowicz H."/>
        </authorList>
    </citation>
    <scope>NUCLEOTIDE SEQUENCE [LARGE SCALE GENOMIC DNA]</scope>
    <source>
        <strain evidence="1 2">DSM 10502</strain>
    </source>
</reference>
<sequence length="92" mass="10711">MPQIFKIAGYLVFFWSNESEPLEPIHVHITQGTPSASATKVWITRTGKCLLAHNNSKIPERVLRDIMFVIEARSEAIIKQWYDFHNEISFYC</sequence>
<dbReference type="Proteomes" id="UP000184404">
    <property type="component" value="Unassembled WGS sequence"/>
</dbReference>
<accession>A0A1M4YXY6</accession>
<dbReference type="InterPro" id="IPR025427">
    <property type="entry name" value="DUF4160"/>
</dbReference>
<name>A0A1M4YXY6_9FIRM</name>
<dbReference type="AlphaFoldDB" id="A0A1M4YXY6"/>
<proteinExistence type="predicted"/>
<evidence type="ECO:0008006" key="3">
    <source>
        <dbReference type="Google" id="ProtNLM"/>
    </source>
</evidence>
<dbReference type="STRING" id="1123243.SAMN02745190_01849"/>
<dbReference type="Pfam" id="PF13711">
    <property type="entry name" value="DUF4160"/>
    <property type="match status" value="1"/>
</dbReference>
<organism evidence="1 2">
    <name type="scientific">Schwartzia succinivorans DSM 10502</name>
    <dbReference type="NCBI Taxonomy" id="1123243"/>
    <lineage>
        <taxon>Bacteria</taxon>
        <taxon>Bacillati</taxon>
        <taxon>Bacillota</taxon>
        <taxon>Negativicutes</taxon>
        <taxon>Selenomonadales</taxon>
        <taxon>Selenomonadaceae</taxon>
        <taxon>Schwartzia</taxon>
    </lineage>
</organism>
<evidence type="ECO:0000313" key="1">
    <source>
        <dbReference type="EMBL" id="SHF10689.1"/>
    </source>
</evidence>
<keyword evidence="2" id="KW-1185">Reference proteome</keyword>
<gene>
    <name evidence="1" type="ORF">SAMN02745190_01849</name>
</gene>
<dbReference type="OrthoDB" id="122670at2"/>
<dbReference type="EMBL" id="FQUG01000007">
    <property type="protein sequence ID" value="SHF10689.1"/>
    <property type="molecule type" value="Genomic_DNA"/>
</dbReference>
<protein>
    <recommendedName>
        <fullName evidence="3">DUF4160 domain-containing protein</fullName>
    </recommendedName>
</protein>
<evidence type="ECO:0000313" key="2">
    <source>
        <dbReference type="Proteomes" id="UP000184404"/>
    </source>
</evidence>
<dbReference type="RefSeq" id="WP_072935936.1">
    <property type="nucleotide sequence ID" value="NZ_FQUG01000007.1"/>
</dbReference>